<dbReference type="PANTHER" id="PTHR30482:SF10">
    <property type="entry name" value="HIGH-AFFINITY BRANCHED-CHAIN AMINO ACID TRANSPORT PROTEIN BRAE"/>
    <property type="match status" value="1"/>
</dbReference>
<evidence type="ECO:0000256" key="4">
    <source>
        <dbReference type="ARBA" id="ARBA00022989"/>
    </source>
</evidence>
<feature type="transmembrane region" description="Helical" evidence="6">
    <location>
        <begin position="238"/>
        <end position="265"/>
    </location>
</feature>
<evidence type="ECO:0000256" key="1">
    <source>
        <dbReference type="ARBA" id="ARBA00004651"/>
    </source>
</evidence>
<evidence type="ECO:0000256" key="5">
    <source>
        <dbReference type="ARBA" id="ARBA00023136"/>
    </source>
</evidence>
<dbReference type="InterPro" id="IPR043428">
    <property type="entry name" value="LivM-like"/>
</dbReference>
<organism evidence="7 8">
    <name type="scientific">Candidatus Segetimicrobium genomatis</name>
    <dbReference type="NCBI Taxonomy" id="2569760"/>
    <lineage>
        <taxon>Bacteria</taxon>
        <taxon>Bacillati</taxon>
        <taxon>Candidatus Sysuimicrobiota</taxon>
        <taxon>Candidatus Sysuimicrobiia</taxon>
        <taxon>Candidatus Sysuimicrobiales</taxon>
        <taxon>Candidatus Segetimicrobiaceae</taxon>
        <taxon>Candidatus Segetimicrobium</taxon>
    </lineage>
</organism>
<dbReference type="PANTHER" id="PTHR30482">
    <property type="entry name" value="HIGH-AFFINITY BRANCHED-CHAIN AMINO ACID TRANSPORT SYSTEM PERMEASE"/>
    <property type="match status" value="1"/>
</dbReference>
<feature type="transmembrane region" description="Helical" evidence="6">
    <location>
        <begin position="271"/>
        <end position="291"/>
    </location>
</feature>
<evidence type="ECO:0000256" key="2">
    <source>
        <dbReference type="ARBA" id="ARBA00022475"/>
    </source>
</evidence>
<reference evidence="7 8" key="1">
    <citation type="journal article" date="2019" name="Nat. Microbiol.">
        <title>Mediterranean grassland soil C-N compound turnover is dependent on rainfall and depth, and is mediated by genomically divergent microorganisms.</title>
        <authorList>
            <person name="Diamond S."/>
            <person name="Andeer P.F."/>
            <person name="Li Z."/>
            <person name="Crits-Christoph A."/>
            <person name="Burstein D."/>
            <person name="Anantharaman K."/>
            <person name="Lane K.R."/>
            <person name="Thomas B.C."/>
            <person name="Pan C."/>
            <person name="Northen T.R."/>
            <person name="Banfield J.F."/>
        </authorList>
    </citation>
    <scope>NUCLEOTIDE SEQUENCE [LARGE SCALE GENOMIC DNA]</scope>
    <source>
        <strain evidence="7">NP_3</strain>
    </source>
</reference>
<evidence type="ECO:0000256" key="6">
    <source>
        <dbReference type="SAM" id="Phobius"/>
    </source>
</evidence>
<evidence type="ECO:0000313" key="7">
    <source>
        <dbReference type="EMBL" id="TMI94036.1"/>
    </source>
</evidence>
<accession>A0A537KEW5</accession>
<sequence>MPAARASLPSAFGLVLLLALVPVLAPGNITLLNLGFLTFLYVAQGVAWNILGGFAGYVSFGYAAFYGLGAYTTALLWLAGWPPLLTYPAAGLVAAAFSLIVGGPTLRLTGPYFSIATIGVGEAMRILMLNLDRITGGASGLNLPTAVPSKAWFYLLALLIAAAAFTVAALVRRSPFGLGLQALRMDLEAAEGLGVRTALFKNLAHTLSAFIVGACGGLYATYLQFVHPDTVFSFTQSISLVLITLIGGIGTLWGPVLGAAVFYAVQDYLQTSYPTFHLLVYGVLLILILLFEPRGLVGLAGRLWRPLAAAVSRGQAGAGAGRTG</sequence>
<dbReference type="AlphaFoldDB" id="A0A537KEW5"/>
<keyword evidence="2" id="KW-1003">Cell membrane</keyword>
<dbReference type="EMBL" id="VBAK01000011">
    <property type="protein sequence ID" value="TMI94036.1"/>
    <property type="molecule type" value="Genomic_DNA"/>
</dbReference>
<feature type="transmembrane region" description="Helical" evidence="6">
    <location>
        <begin position="152"/>
        <end position="171"/>
    </location>
</feature>
<proteinExistence type="predicted"/>
<feature type="transmembrane region" description="Helical" evidence="6">
    <location>
        <begin position="85"/>
        <end position="106"/>
    </location>
</feature>
<feature type="transmembrane region" description="Helical" evidence="6">
    <location>
        <begin position="112"/>
        <end position="131"/>
    </location>
</feature>
<dbReference type="Proteomes" id="UP000318509">
    <property type="component" value="Unassembled WGS sequence"/>
</dbReference>
<dbReference type="CDD" id="cd06581">
    <property type="entry name" value="TM_PBP1_LivM_like"/>
    <property type="match status" value="1"/>
</dbReference>
<feature type="transmembrane region" description="Helical" evidence="6">
    <location>
        <begin position="6"/>
        <end position="24"/>
    </location>
</feature>
<dbReference type="GO" id="GO:0005886">
    <property type="term" value="C:plasma membrane"/>
    <property type="evidence" value="ECO:0007669"/>
    <property type="project" value="UniProtKB-SubCell"/>
</dbReference>
<feature type="transmembrane region" description="Helical" evidence="6">
    <location>
        <begin position="57"/>
        <end position="78"/>
    </location>
</feature>
<dbReference type="Pfam" id="PF02653">
    <property type="entry name" value="BPD_transp_2"/>
    <property type="match status" value="1"/>
</dbReference>
<gene>
    <name evidence="7" type="ORF">E6H00_00310</name>
</gene>
<protein>
    <submittedName>
        <fullName evidence="7">Branched-chain amino acid ABC transporter permease</fullName>
    </submittedName>
</protein>
<comment type="caution">
    <text evidence="7">The sequence shown here is derived from an EMBL/GenBank/DDBJ whole genome shotgun (WGS) entry which is preliminary data.</text>
</comment>
<evidence type="ECO:0000313" key="8">
    <source>
        <dbReference type="Proteomes" id="UP000318509"/>
    </source>
</evidence>
<name>A0A537KEW5_9BACT</name>
<keyword evidence="3 6" id="KW-0812">Transmembrane</keyword>
<keyword evidence="4 6" id="KW-1133">Transmembrane helix</keyword>
<evidence type="ECO:0000256" key="3">
    <source>
        <dbReference type="ARBA" id="ARBA00022692"/>
    </source>
</evidence>
<dbReference type="InterPro" id="IPR001851">
    <property type="entry name" value="ABC_transp_permease"/>
</dbReference>
<keyword evidence="5 6" id="KW-0472">Membrane</keyword>
<comment type="subcellular location">
    <subcellularLocation>
        <location evidence="1">Cell membrane</location>
        <topology evidence="1">Multi-pass membrane protein</topology>
    </subcellularLocation>
</comment>
<dbReference type="GO" id="GO:0015658">
    <property type="term" value="F:branched-chain amino acid transmembrane transporter activity"/>
    <property type="evidence" value="ECO:0007669"/>
    <property type="project" value="InterPro"/>
</dbReference>
<feature type="transmembrane region" description="Helical" evidence="6">
    <location>
        <begin position="203"/>
        <end position="226"/>
    </location>
</feature>